<dbReference type="InParanoid" id="L9JDR5"/>
<evidence type="ECO:0000313" key="3">
    <source>
        <dbReference type="Proteomes" id="UP000011518"/>
    </source>
</evidence>
<protein>
    <submittedName>
        <fullName evidence="2">Uncharacterized protein</fullName>
    </submittedName>
</protein>
<accession>L9JDR5</accession>
<feature type="compositionally biased region" description="Polar residues" evidence="1">
    <location>
        <begin position="67"/>
        <end position="86"/>
    </location>
</feature>
<gene>
    <name evidence="2" type="ORF">TREES_T100007892</name>
</gene>
<sequence length="148" mass="16045">MNGAPGRLAGRPAPGNRTNTCSIYGHAGVFGTLLQLLYRPPGLLEKPLQCHTVQSIPTERKVPGDSDVSSNSEATQLSTTTLNGSVLFSHKPWQAKAQPSEALQPWTPSKPSSKRGCSEEELLRERDTGRKQLRQLPPLLTGHALARN</sequence>
<dbReference type="EMBL" id="KB321041">
    <property type="protein sequence ID" value="ELW48459.1"/>
    <property type="molecule type" value="Genomic_DNA"/>
</dbReference>
<dbReference type="AlphaFoldDB" id="L9JDR5"/>
<proteinExistence type="predicted"/>
<feature type="region of interest" description="Disordered" evidence="1">
    <location>
        <begin position="52"/>
        <end position="148"/>
    </location>
</feature>
<evidence type="ECO:0000313" key="2">
    <source>
        <dbReference type="EMBL" id="ELW48459.1"/>
    </source>
</evidence>
<keyword evidence="3" id="KW-1185">Reference proteome</keyword>
<evidence type="ECO:0000256" key="1">
    <source>
        <dbReference type="SAM" id="MobiDB-lite"/>
    </source>
</evidence>
<feature type="compositionally biased region" description="Basic and acidic residues" evidence="1">
    <location>
        <begin position="116"/>
        <end position="130"/>
    </location>
</feature>
<dbReference type="Proteomes" id="UP000011518">
    <property type="component" value="Unassembled WGS sequence"/>
</dbReference>
<reference evidence="3" key="2">
    <citation type="journal article" date="2013" name="Nat. Commun.">
        <title>Genome of the Chinese tree shrew.</title>
        <authorList>
            <person name="Fan Y."/>
            <person name="Huang Z.Y."/>
            <person name="Cao C.C."/>
            <person name="Chen C.S."/>
            <person name="Chen Y.X."/>
            <person name="Fan D.D."/>
            <person name="He J."/>
            <person name="Hou H.L."/>
            <person name="Hu L."/>
            <person name="Hu X.T."/>
            <person name="Jiang X.T."/>
            <person name="Lai R."/>
            <person name="Lang Y.S."/>
            <person name="Liang B."/>
            <person name="Liao S.G."/>
            <person name="Mu D."/>
            <person name="Ma Y.Y."/>
            <person name="Niu Y.Y."/>
            <person name="Sun X.Q."/>
            <person name="Xia J.Q."/>
            <person name="Xiao J."/>
            <person name="Xiong Z.Q."/>
            <person name="Xu L."/>
            <person name="Yang L."/>
            <person name="Zhang Y."/>
            <person name="Zhao W."/>
            <person name="Zhao X.D."/>
            <person name="Zheng Y.T."/>
            <person name="Zhou J.M."/>
            <person name="Zhu Y.B."/>
            <person name="Zhang G.J."/>
            <person name="Wang J."/>
            <person name="Yao Y.G."/>
        </authorList>
    </citation>
    <scope>NUCLEOTIDE SEQUENCE [LARGE SCALE GENOMIC DNA]</scope>
</reference>
<organism evidence="2 3">
    <name type="scientific">Tupaia chinensis</name>
    <name type="common">Chinese tree shrew</name>
    <name type="synonym">Tupaia belangeri chinensis</name>
    <dbReference type="NCBI Taxonomy" id="246437"/>
    <lineage>
        <taxon>Eukaryota</taxon>
        <taxon>Metazoa</taxon>
        <taxon>Chordata</taxon>
        <taxon>Craniata</taxon>
        <taxon>Vertebrata</taxon>
        <taxon>Euteleostomi</taxon>
        <taxon>Mammalia</taxon>
        <taxon>Eutheria</taxon>
        <taxon>Euarchontoglires</taxon>
        <taxon>Scandentia</taxon>
        <taxon>Tupaiidae</taxon>
        <taxon>Tupaia</taxon>
    </lineage>
</organism>
<reference evidence="3" key="1">
    <citation type="submission" date="2012-07" db="EMBL/GenBank/DDBJ databases">
        <title>Genome of the Chinese tree shrew, a rising model animal genetically related to primates.</title>
        <authorList>
            <person name="Zhang G."/>
            <person name="Fan Y."/>
            <person name="Yao Y."/>
            <person name="Huang Z."/>
        </authorList>
    </citation>
    <scope>NUCLEOTIDE SEQUENCE [LARGE SCALE GENOMIC DNA]</scope>
</reference>
<name>L9JDR5_TUPCH</name>